<accession>A0AAU8MMC4</accession>
<gene>
    <name evidence="2" type="ORF">ABU614_14310</name>
</gene>
<dbReference type="Gene3D" id="3.40.50.720">
    <property type="entry name" value="NAD(P)-binding Rossmann-like Domain"/>
    <property type="match status" value="1"/>
</dbReference>
<protein>
    <submittedName>
        <fullName evidence="2">NAD(P)H-binding protein</fullName>
    </submittedName>
</protein>
<dbReference type="AlphaFoldDB" id="A0AAU8MMC4"/>
<sequence length="295" mass="31503">MYVVMGATGHTGQTIVRHLLRAGVPVRALGRNAQRLAPLAAAGAEVRAGDQADAEFLADAFRGAEAAYTLLPYEISAPGYHAAQDRQGEAIARAVQDSRLRHCIALSSLGADLEQGTGPILSMRRQEQRLSAIDRLDLLVLRAGAFMENFYGALGMIRACGWFGDAFAADAPLPMIAARDIAETAAWALLARGWRGVEVRELLGERDLSHAQAAAILGQRLGLPDLEYRQLEPGEAVDGLIGAGFAPDLAAAYVELAHSINAGLIRSLQGRNATNTTPTRFEDFAEALAQAYRAM</sequence>
<proteinExistence type="predicted"/>
<evidence type="ECO:0000313" key="2">
    <source>
        <dbReference type="EMBL" id="XCO73564.1"/>
    </source>
</evidence>
<evidence type="ECO:0000259" key="1">
    <source>
        <dbReference type="Pfam" id="PF05368"/>
    </source>
</evidence>
<dbReference type="InterPro" id="IPR036291">
    <property type="entry name" value="NAD(P)-bd_dom_sf"/>
</dbReference>
<dbReference type="Gene3D" id="3.90.25.10">
    <property type="entry name" value="UDP-galactose 4-epimerase, domain 1"/>
    <property type="match status" value="1"/>
</dbReference>
<dbReference type="PANTHER" id="PTHR43162:SF1">
    <property type="entry name" value="PRESTALK A DIFFERENTIATION PROTEIN A"/>
    <property type="match status" value="1"/>
</dbReference>
<feature type="domain" description="NmrA-like" evidence="1">
    <location>
        <begin position="3"/>
        <end position="284"/>
    </location>
</feature>
<dbReference type="PANTHER" id="PTHR43162">
    <property type="match status" value="1"/>
</dbReference>
<dbReference type="InterPro" id="IPR051604">
    <property type="entry name" value="Ergot_Alk_Oxidoreductase"/>
</dbReference>
<organism evidence="2">
    <name type="scientific">Lysobacter firmicutimachus</name>
    <dbReference type="NCBI Taxonomy" id="1792846"/>
    <lineage>
        <taxon>Bacteria</taxon>
        <taxon>Pseudomonadati</taxon>
        <taxon>Pseudomonadota</taxon>
        <taxon>Gammaproteobacteria</taxon>
        <taxon>Lysobacterales</taxon>
        <taxon>Lysobacteraceae</taxon>
        <taxon>Lysobacter</taxon>
    </lineage>
</organism>
<dbReference type="InterPro" id="IPR008030">
    <property type="entry name" value="NmrA-like"/>
</dbReference>
<dbReference type="EMBL" id="CP159925">
    <property type="protein sequence ID" value="XCO73564.1"/>
    <property type="molecule type" value="Genomic_DNA"/>
</dbReference>
<dbReference type="Pfam" id="PF05368">
    <property type="entry name" value="NmrA"/>
    <property type="match status" value="1"/>
</dbReference>
<name>A0AAU8MMC4_9GAMM</name>
<reference evidence="2" key="1">
    <citation type="submission" date="2024-06" db="EMBL/GenBank/DDBJ databases">
        <authorList>
            <person name="Li S."/>
        </authorList>
    </citation>
    <scope>NUCLEOTIDE SEQUENCE</scope>
    <source>
        <strain evidence="2">SR10</strain>
    </source>
</reference>
<dbReference type="RefSeq" id="WP_363796499.1">
    <property type="nucleotide sequence ID" value="NZ_CP159925.1"/>
</dbReference>
<dbReference type="SUPFAM" id="SSF51735">
    <property type="entry name" value="NAD(P)-binding Rossmann-fold domains"/>
    <property type="match status" value="1"/>
</dbReference>